<dbReference type="Gene3D" id="3.90.1150.10">
    <property type="entry name" value="Aspartate Aminotransferase, domain 1"/>
    <property type="match status" value="1"/>
</dbReference>
<organism evidence="4 5">
    <name type="scientific">Methylomonas rapida</name>
    <dbReference type="NCBI Taxonomy" id="2963939"/>
    <lineage>
        <taxon>Bacteria</taxon>
        <taxon>Pseudomonadati</taxon>
        <taxon>Pseudomonadota</taxon>
        <taxon>Gammaproteobacteria</taxon>
        <taxon>Methylococcales</taxon>
        <taxon>Methylococcaceae</taxon>
        <taxon>Methylomonas</taxon>
    </lineage>
</organism>
<dbReference type="InterPro" id="IPR015424">
    <property type="entry name" value="PyrdxlP-dep_Trfase"/>
</dbReference>
<keyword evidence="4" id="KW-0808">Transferase</keyword>
<evidence type="ECO:0000256" key="2">
    <source>
        <dbReference type="ARBA" id="ARBA00037999"/>
    </source>
</evidence>
<dbReference type="PIRSF" id="PIRSF000390">
    <property type="entry name" value="PLP_StrS"/>
    <property type="match status" value="1"/>
</dbReference>
<dbReference type="Gene3D" id="3.40.640.10">
    <property type="entry name" value="Type I PLP-dependent aspartate aminotransferase-like (Major domain)"/>
    <property type="match status" value="1"/>
</dbReference>
<sequence>MIPVNEPLLNGNEKNYLLECIETGWISSEGPFIKRFETEFAQRFGRKHAVAVANGTAALDIAIEALDIGPGDEVIVPAFTIISCLHQIVRAGATPVLVDSCPLTWNMDVNQIESKITPKTKAIMAVHIYGLPVDMQPLLELAQKHGLKVIEDAAEAHGQTYNGKPCGSFGDISTFSFYPNKHITTGEGGMVVTDDDELAEQARGLRNLCFQPAKRFVHERLGWNYRMTNMQAALGVAQLERLDEFIQRKREIGGLYSELLNNLPGVQLPLMQTEYAQNIFWVFGLVLDESLGLTAEQAMQRLAGQGIGTRPFFCPMHLQPILRNMGFFNNETYPVAENLYRFGFYIPSGLALTNAQIEEVAHVCREILQ</sequence>
<gene>
    <name evidence="4" type="ORF">NM686_017165</name>
</gene>
<evidence type="ECO:0000313" key="5">
    <source>
        <dbReference type="Proteomes" id="UP001162780"/>
    </source>
</evidence>
<dbReference type="CDD" id="cd00616">
    <property type="entry name" value="AHBA_syn"/>
    <property type="match status" value="1"/>
</dbReference>
<dbReference type="PANTHER" id="PTHR30244:SF34">
    <property type="entry name" value="DTDP-4-AMINO-4,6-DIDEOXYGALACTOSE TRANSAMINASE"/>
    <property type="match status" value="1"/>
</dbReference>
<keyword evidence="4" id="KW-0032">Aminotransferase</keyword>
<dbReference type="Proteomes" id="UP001162780">
    <property type="component" value="Chromosome"/>
</dbReference>
<keyword evidence="5" id="KW-1185">Reference proteome</keyword>
<evidence type="ECO:0000313" key="4">
    <source>
        <dbReference type="EMBL" id="WAR44085.1"/>
    </source>
</evidence>
<keyword evidence="1 3" id="KW-0663">Pyridoxal phosphate</keyword>
<comment type="similarity">
    <text evidence="2 3">Belongs to the DegT/DnrJ/EryC1 family.</text>
</comment>
<name>A0ABY7GFN5_9GAMM</name>
<dbReference type="SUPFAM" id="SSF53383">
    <property type="entry name" value="PLP-dependent transferases"/>
    <property type="match status" value="1"/>
</dbReference>
<accession>A0ABY7GFN5</accession>
<dbReference type="Pfam" id="PF01041">
    <property type="entry name" value="DegT_DnrJ_EryC1"/>
    <property type="match status" value="1"/>
</dbReference>
<evidence type="ECO:0000256" key="1">
    <source>
        <dbReference type="ARBA" id="ARBA00022898"/>
    </source>
</evidence>
<reference evidence="4" key="1">
    <citation type="submission" date="2022-11" db="EMBL/GenBank/DDBJ databases">
        <title>Methylomonas rapida sp. nov., Carotenoid-Producing Obligate Methanotrophs with High Growth Characteristics and Biotechnological Potential.</title>
        <authorList>
            <person name="Tikhonova E.N."/>
            <person name="Suleimanov R.Z."/>
            <person name="Miroshnikov K."/>
            <person name="Oshkin I.Y."/>
            <person name="Belova S.E."/>
            <person name="Danilova O.V."/>
            <person name="Ashikhmin A."/>
            <person name="Konopkin A."/>
            <person name="But S.Y."/>
            <person name="Khmelenina V.N."/>
            <person name="Kuznetsov N."/>
            <person name="Pimenov N.V."/>
            <person name="Dedysh S.N."/>
        </authorList>
    </citation>
    <scope>NUCLEOTIDE SEQUENCE</scope>
    <source>
        <strain evidence="4">MP1</strain>
    </source>
</reference>
<evidence type="ECO:0000256" key="3">
    <source>
        <dbReference type="RuleBase" id="RU004508"/>
    </source>
</evidence>
<dbReference type="InterPro" id="IPR000653">
    <property type="entry name" value="DegT/StrS_aminotransferase"/>
</dbReference>
<dbReference type="InterPro" id="IPR015421">
    <property type="entry name" value="PyrdxlP-dep_Trfase_major"/>
</dbReference>
<dbReference type="InterPro" id="IPR015422">
    <property type="entry name" value="PyrdxlP-dep_Trfase_small"/>
</dbReference>
<proteinExistence type="inferred from homology"/>
<dbReference type="PANTHER" id="PTHR30244">
    <property type="entry name" value="TRANSAMINASE"/>
    <property type="match status" value="1"/>
</dbReference>
<protein>
    <submittedName>
        <fullName evidence="4">DegT/DnrJ/EryC1/StrS family aminotransferase</fullName>
    </submittedName>
</protein>
<dbReference type="RefSeq" id="WP_255189073.1">
    <property type="nucleotide sequence ID" value="NZ_CP113517.1"/>
</dbReference>
<dbReference type="EMBL" id="CP113517">
    <property type="protein sequence ID" value="WAR44085.1"/>
    <property type="molecule type" value="Genomic_DNA"/>
</dbReference>
<dbReference type="GO" id="GO:0008483">
    <property type="term" value="F:transaminase activity"/>
    <property type="evidence" value="ECO:0007669"/>
    <property type="project" value="UniProtKB-KW"/>
</dbReference>